<dbReference type="InterPro" id="IPR006838">
    <property type="entry name" value="ADTRP_AIG1"/>
</dbReference>
<dbReference type="GO" id="GO:0012505">
    <property type="term" value="C:endomembrane system"/>
    <property type="evidence" value="ECO:0007669"/>
    <property type="project" value="UniProtKB-SubCell"/>
</dbReference>
<feature type="transmembrane region" description="Helical" evidence="5">
    <location>
        <begin position="59"/>
        <end position="83"/>
    </location>
</feature>
<accession>A0A8H7RYL7</accession>
<feature type="transmembrane region" description="Helical" evidence="5">
    <location>
        <begin position="90"/>
        <end position="110"/>
    </location>
</feature>
<gene>
    <name evidence="6" type="ORF">INT45_008785</name>
</gene>
<keyword evidence="4 5" id="KW-0472">Membrane</keyword>
<dbReference type="PANTHER" id="PTHR10989:SF16">
    <property type="entry name" value="AT02829P-RELATED"/>
    <property type="match status" value="1"/>
</dbReference>
<feature type="transmembrane region" description="Helical" evidence="5">
    <location>
        <begin position="130"/>
        <end position="151"/>
    </location>
</feature>
<dbReference type="GO" id="GO:0016020">
    <property type="term" value="C:membrane"/>
    <property type="evidence" value="ECO:0007669"/>
    <property type="project" value="InterPro"/>
</dbReference>
<feature type="transmembrane region" description="Helical" evidence="5">
    <location>
        <begin position="21"/>
        <end position="47"/>
    </location>
</feature>
<keyword evidence="2 5" id="KW-0812">Transmembrane</keyword>
<dbReference type="PANTHER" id="PTHR10989">
    <property type="entry name" value="ANDROGEN-INDUCED PROTEIN 1-RELATED"/>
    <property type="match status" value="1"/>
</dbReference>
<evidence type="ECO:0000313" key="6">
    <source>
        <dbReference type="EMBL" id="KAG2220244.1"/>
    </source>
</evidence>
<protein>
    <recommendedName>
        <fullName evidence="8">Integral membrane protein</fullName>
    </recommendedName>
</protein>
<reference evidence="6 7" key="1">
    <citation type="submission" date="2020-12" db="EMBL/GenBank/DDBJ databases">
        <title>Metabolic potential, ecology and presence of endohyphal bacteria is reflected in genomic diversity of Mucoromycotina.</title>
        <authorList>
            <person name="Muszewska A."/>
            <person name="Okrasinska A."/>
            <person name="Steczkiewicz K."/>
            <person name="Drgas O."/>
            <person name="Orlowska M."/>
            <person name="Perlinska-Lenart U."/>
            <person name="Aleksandrzak-Piekarczyk T."/>
            <person name="Szatraj K."/>
            <person name="Zielenkiewicz U."/>
            <person name="Pilsyk S."/>
            <person name="Malc E."/>
            <person name="Mieczkowski P."/>
            <person name="Kruszewska J.S."/>
            <person name="Biernat P."/>
            <person name="Pawlowska J."/>
        </authorList>
    </citation>
    <scope>NUCLEOTIDE SEQUENCE [LARGE SCALE GENOMIC DNA]</scope>
    <source>
        <strain evidence="6 7">CBS 142.35</strain>
    </source>
</reference>
<evidence type="ECO:0000256" key="5">
    <source>
        <dbReference type="SAM" id="Phobius"/>
    </source>
</evidence>
<sequence length="218" mass="25326">MTAIMKKSYYIQQHKKQQSHDHIVSILMNTAGLASNLIALYCVHWVYENPYAVGFGGHFQYLTILGLTIATFAFFLKLLAYILPGVFQAAYEIVSNLALPLEGLISALYWGMGLIDPTFITPKDMPPIPLIVDCALHLFPAMFLWFDFLIFNNEFKRSVRHVAIIYGFGIWYYVWSCFCHSRNSYYPYPFLDQMSEYQRIMFYLISATLAWCMYEFGT</sequence>
<feature type="transmembrane region" description="Helical" evidence="5">
    <location>
        <begin position="163"/>
        <end position="185"/>
    </location>
</feature>
<comment type="subcellular location">
    <subcellularLocation>
        <location evidence="1">Endomembrane system</location>
        <topology evidence="1">Multi-pass membrane protein</topology>
    </subcellularLocation>
</comment>
<organism evidence="6 7">
    <name type="scientific">Circinella minor</name>
    <dbReference type="NCBI Taxonomy" id="1195481"/>
    <lineage>
        <taxon>Eukaryota</taxon>
        <taxon>Fungi</taxon>
        <taxon>Fungi incertae sedis</taxon>
        <taxon>Mucoromycota</taxon>
        <taxon>Mucoromycotina</taxon>
        <taxon>Mucoromycetes</taxon>
        <taxon>Mucorales</taxon>
        <taxon>Lichtheimiaceae</taxon>
        <taxon>Circinella</taxon>
    </lineage>
</organism>
<evidence type="ECO:0000256" key="1">
    <source>
        <dbReference type="ARBA" id="ARBA00004127"/>
    </source>
</evidence>
<comment type="caution">
    <text evidence="6">The sequence shown here is derived from an EMBL/GenBank/DDBJ whole genome shotgun (WGS) entry which is preliminary data.</text>
</comment>
<dbReference type="Pfam" id="PF04750">
    <property type="entry name" value="Far-17a_AIG1"/>
    <property type="match status" value="1"/>
</dbReference>
<dbReference type="AlphaFoldDB" id="A0A8H7RYL7"/>
<dbReference type="OrthoDB" id="1898221at2759"/>
<keyword evidence="7" id="KW-1185">Reference proteome</keyword>
<feature type="transmembrane region" description="Helical" evidence="5">
    <location>
        <begin position="197"/>
        <end position="214"/>
    </location>
</feature>
<dbReference type="EMBL" id="JAEPRB010000147">
    <property type="protein sequence ID" value="KAG2220244.1"/>
    <property type="molecule type" value="Genomic_DNA"/>
</dbReference>
<keyword evidence="3 5" id="KW-1133">Transmembrane helix</keyword>
<evidence type="ECO:0000313" key="7">
    <source>
        <dbReference type="Proteomes" id="UP000646827"/>
    </source>
</evidence>
<evidence type="ECO:0000256" key="2">
    <source>
        <dbReference type="ARBA" id="ARBA00022692"/>
    </source>
</evidence>
<evidence type="ECO:0008006" key="8">
    <source>
        <dbReference type="Google" id="ProtNLM"/>
    </source>
</evidence>
<evidence type="ECO:0000256" key="4">
    <source>
        <dbReference type="ARBA" id="ARBA00023136"/>
    </source>
</evidence>
<proteinExistence type="predicted"/>
<name>A0A8H7RYL7_9FUNG</name>
<evidence type="ECO:0000256" key="3">
    <source>
        <dbReference type="ARBA" id="ARBA00022989"/>
    </source>
</evidence>
<dbReference type="Proteomes" id="UP000646827">
    <property type="component" value="Unassembled WGS sequence"/>
</dbReference>